<dbReference type="EMBL" id="LUCM01009822">
    <property type="protein sequence ID" value="KAA0186336.1"/>
    <property type="molecule type" value="Genomic_DNA"/>
</dbReference>
<keyword evidence="3" id="KW-1185">Reference proteome</keyword>
<evidence type="ECO:0000313" key="3">
    <source>
        <dbReference type="Proteomes" id="UP000728185"/>
    </source>
</evidence>
<comment type="caution">
    <text evidence="2">The sequence shown here is derived from an EMBL/GenBank/DDBJ whole genome shotgun (WGS) entry which is preliminary data.</text>
</comment>
<name>A0A8E0RL47_9TREM</name>
<proteinExistence type="predicted"/>
<dbReference type="OrthoDB" id="10069252at2759"/>
<reference evidence="2" key="1">
    <citation type="submission" date="2019-05" db="EMBL/GenBank/DDBJ databases">
        <title>Annotation for the trematode Fasciolopsis buski.</title>
        <authorList>
            <person name="Choi Y.-J."/>
        </authorList>
    </citation>
    <scope>NUCLEOTIDE SEQUENCE</scope>
    <source>
        <strain evidence="2">HT</strain>
        <tissue evidence="2">Whole worm</tissue>
    </source>
</reference>
<accession>A0A8E0RL47</accession>
<dbReference type="Proteomes" id="UP000728185">
    <property type="component" value="Unassembled WGS sequence"/>
</dbReference>
<sequence length="198" mass="22567">MQANNRSKARLPSPSKSGLTKARIRSRGDLTRSFLSSHDADNDVERSVFQADQTGAPKQHYRPWRLRELVTLLRLSDVRQKRLLDTAWNLWLNYLSVTGELGEAAWAHASREPIRATRILMDLCDLKWVQRCGTNALLAYLTGPVSLRNGALHGSSTDPKTDATEHRLRQFMWAGWSTLYEPSEGRENKDPFIKPLLQ</sequence>
<dbReference type="AlphaFoldDB" id="A0A8E0RL47"/>
<evidence type="ECO:0000256" key="1">
    <source>
        <dbReference type="SAM" id="MobiDB-lite"/>
    </source>
</evidence>
<evidence type="ECO:0000313" key="2">
    <source>
        <dbReference type="EMBL" id="KAA0186336.1"/>
    </source>
</evidence>
<gene>
    <name evidence="2" type="ORF">FBUS_11096</name>
</gene>
<protein>
    <submittedName>
        <fullName evidence="2">Uncharacterized protein</fullName>
    </submittedName>
</protein>
<feature type="region of interest" description="Disordered" evidence="1">
    <location>
        <begin position="1"/>
        <end position="22"/>
    </location>
</feature>
<organism evidence="2 3">
    <name type="scientific">Fasciolopsis buskii</name>
    <dbReference type="NCBI Taxonomy" id="27845"/>
    <lineage>
        <taxon>Eukaryota</taxon>
        <taxon>Metazoa</taxon>
        <taxon>Spiralia</taxon>
        <taxon>Lophotrochozoa</taxon>
        <taxon>Platyhelminthes</taxon>
        <taxon>Trematoda</taxon>
        <taxon>Digenea</taxon>
        <taxon>Plagiorchiida</taxon>
        <taxon>Echinostomata</taxon>
        <taxon>Echinostomatoidea</taxon>
        <taxon>Fasciolidae</taxon>
        <taxon>Fasciolopsis</taxon>
    </lineage>
</organism>